<evidence type="ECO:0000313" key="1">
    <source>
        <dbReference type="EMBL" id="KAG0143838.1"/>
    </source>
</evidence>
<comment type="caution">
    <text evidence="1">The sequence shown here is derived from an EMBL/GenBank/DDBJ whole genome shotgun (WGS) entry which is preliminary data.</text>
</comment>
<proteinExistence type="predicted"/>
<dbReference type="AlphaFoldDB" id="A0A9P6NGZ5"/>
<dbReference type="PROSITE" id="PS51257">
    <property type="entry name" value="PROKAR_LIPOPROTEIN"/>
    <property type="match status" value="1"/>
</dbReference>
<accession>A0A9P6NGZ5</accession>
<dbReference type="EMBL" id="MU167309">
    <property type="protein sequence ID" value="KAG0143838.1"/>
    <property type="molecule type" value="Genomic_DNA"/>
</dbReference>
<gene>
    <name evidence="1" type="ORF">CROQUDRAFT_95792</name>
</gene>
<reference evidence="1" key="1">
    <citation type="submission" date="2013-11" db="EMBL/GenBank/DDBJ databases">
        <title>Genome sequence of the fusiform rust pathogen reveals effectors for host alternation and coevolution with pine.</title>
        <authorList>
            <consortium name="DOE Joint Genome Institute"/>
            <person name="Smith K."/>
            <person name="Pendleton A."/>
            <person name="Kubisiak T."/>
            <person name="Anderson C."/>
            <person name="Salamov A."/>
            <person name="Aerts A."/>
            <person name="Riley R."/>
            <person name="Clum A."/>
            <person name="Lindquist E."/>
            <person name="Ence D."/>
            <person name="Campbell M."/>
            <person name="Kronenberg Z."/>
            <person name="Feau N."/>
            <person name="Dhillon B."/>
            <person name="Hamelin R."/>
            <person name="Burleigh J."/>
            <person name="Smith J."/>
            <person name="Yandell M."/>
            <person name="Nelson C."/>
            <person name="Grigoriev I."/>
            <person name="Davis J."/>
        </authorList>
    </citation>
    <scope>NUCLEOTIDE SEQUENCE</scope>
    <source>
        <strain evidence="1">G11</strain>
    </source>
</reference>
<keyword evidence="2" id="KW-1185">Reference proteome</keyword>
<dbReference type="Proteomes" id="UP000886653">
    <property type="component" value="Unassembled WGS sequence"/>
</dbReference>
<protein>
    <submittedName>
        <fullName evidence="1">Uncharacterized protein</fullName>
    </submittedName>
</protein>
<sequence>MRVARSRLWTTPGSAMPVPMNVIFATSGCDAPAGFNPSWIRNTMKPKVLRMDLESSVTN</sequence>
<organism evidence="1 2">
    <name type="scientific">Cronartium quercuum f. sp. fusiforme G11</name>
    <dbReference type="NCBI Taxonomy" id="708437"/>
    <lineage>
        <taxon>Eukaryota</taxon>
        <taxon>Fungi</taxon>
        <taxon>Dikarya</taxon>
        <taxon>Basidiomycota</taxon>
        <taxon>Pucciniomycotina</taxon>
        <taxon>Pucciniomycetes</taxon>
        <taxon>Pucciniales</taxon>
        <taxon>Coleosporiaceae</taxon>
        <taxon>Cronartium</taxon>
    </lineage>
</organism>
<evidence type="ECO:0000313" key="2">
    <source>
        <dbReference type="Proteomes" id="UP000886653"/>
    </source>
</evidence>
<name>A0A9P6NGZ5_9BASI</name>